<comment type="caution">
    <text evidence="1">The sequence shown here is derived from an EMBL/GenBank/DDBJ whole genome shotgun (WGS) entry which is preliminary data.</text>
</comment>
<dbReference type="AlphaFoldDB" id="X1QV79"/>
<evidence type="ECO:0000313" key="1">
    <source>
        <dbReference type="EMBL" id="GAI72168.1"/>
    </source>
</evidence>
<dbReference type="PROSITE" id="PS51143">
    <property type="entry name" value="MT_A70"/>
    <property type="match status" value="1"/>
</dbReference>
<dbReference type="GO" id="GO:0032259">
    <property type="term" value="P:methylation"/>
    <property type="evidence" value="ECO:0007669"/>
    <property type="project" value="InterPro"/>
</dbReference>
<protein>
    <submittedName>
        <fullName evidence="1">Uncharacterized protein</fullName>
    </submittedName>
</protein>
<organism evidence="1">
    <name type="scientific">marine sediment metagenome</name>
    <dbReference type="NCBI Taxonomy" id="412755"/>
    <lineage>
        <taxon>unclassified sequences</taxon>
        <taxon>metagenomes</taxon>
        <taxon>ecological metagenomes</taxon>
    </lineage>
</organism>
<feature type="non-terminal residue" evidence="1">
    <location>
        <position position="229"/>
    </location>
</feature>
<accession>X1QV79</accession>
<sequence length="229" mass="27201">MKSKQIRETNELQLRIGPYRTTFVGTEIIRVSTLSEWQNYGEILKRIDEAKQWAIGDWLVDGKKHYGDGLYERAAEILGYEQKTLREFKSLSDRFELSVRTDKVLWRHHYEVASLKKTYRPETDKWEVSDEPDTDKMQEFLKRAEEEKLSVRELRDIVSQFKANQQREIELANEPEKYRIVLADPPWSYSNTMPEYFIEQGDHYPLMTIEEICALPIKKITTENSVLFL</sequence>
<reference evidence="1" key="1">
    <citation type="journal article" date="2014" name="Front. Microbiol.">
        <title>High frequency of phylogenetically diverse reductive dehalogenase-homologous genes in deep subseafloor sedimentary metagenomes.</title>
        <authorList>
            <person name="Kawai M."/>
            <person name="Futagami T."/>
            <person name="Toyoda A."/>
            <person name="Takaki Y."/>
            <person name="Nishi S."/>
            <person name="Hori S."/>
            <person name="Arai W."/>
            <person name="Tsubouchi T."/>
            <person name="Morono Y."/>
            <person name="Uchiyama I."/>
            <person name="Ito T."/>
            <person name="Fujiyama A."/>
            <person name="Inagaki F."/>
            <person name="Takami H."/>
        </authorList>
    </citation>
    <scope>NUCLEOTIDE SEQUENCE</scope>
    <source>
        <strain evidence="1">Expedition CK06-06</strain>
    </source>
</reference>
<dbReference type="GO" id="GO:0008168">
    <property type="term" value="F:methyltransferase activity"/>
    <property type="evidence" value="ECO:0007669"/>
    <property type="project" value="InterPro"/>
</dbReference>
<proteinExistence type="predicted"/>
<dbReference type="InterPro" id="IPR007757">
    <property type="entry name" value="MT-A70-like"/>
</dbReference>
<dbReference type="EMBL" id="BARW01002589">
    <property type="protein sequence ID" value="GAI72168.1"/>
    <property type="molecule type" value="Genomic_DNA"/>
</dbReference>
<dbReference type="GO" id="GO:0003676">
    <property type="term" value="F:nucleic acid binding"/>
    <property type="evidence" value="ECO:0007669"/>
    <property type="project" value="InterPro"/>
</dbReference>
<gene>
    <name evidence="1" type="ORF">S12H4_07130</name>
</gene>
<dbReference type="InterPro" id="IPR002052">
    <property type="entry name" value="DNA_methylase_N6_adenine_CS"/>
</dbReference>
<name>X1QV79_9ZZZZ</name>
<dbReference type="PROSITE" id="PS00092">
    <property type="entry name" value="N6_MTASE"/>
    <property type="match status" value="1"/>
</dbReference>